<dbReference type="Proteomes" id="UP001211987">
    <property type="component" value="Unassembled WGS sequence"/>
</dbReference>
<organism evidence="1 2">
    <name type="scientific">Thomasclavelia ramosa</name>
    <dbReference type="NCBI Taxonomy" id="1547"/>
    <lineage>
        <taxon>Bacteria</taxon>
        <taxon>Bacillati</taxon>
        <taxon>Bacillota</taxon>
        <taxon>Erysipelotrichia</taxon>
        <taxon>Erysipelotrichales</taxon>
        <taxon>Coprobacillaceae</taxon>
        <taxon>Thomasclavelia</taxon>
    </lineage>
</organism>
<comment type="caution">
    <text evidence="1">The sequence shown here is derived from an EMBL/GenBank/DDBJ whole genome shotgun (WGS) entry which is preliminary data.</text>
</comment>
<reference evidence="1" key="1">
    <citation type="submission" date="2023-01" db="EMBL/GenBank/DDBJ databases">
        <title>Human gut microbiome strain richness.</title>
        <authorList>
            <person name="Chen-Liaw A."/>
        </authorList>
    </citation>
    <scope>NUCLEOTIDE SEQUENCE</scope>
    <source>
        <strain evidence="1">1001217st2_G6_1001217B_191108</strain>
    </source>
</reference>
<name>A0AB35IMY7_9FIRM</name>
<sequence>MKYYVYKRKAEWVEPPISTNSDMSDWLNWYRWKEWECLGYTEGAKELYLVLGKYIESVNSFLEQTTFKSLYTPSAQFLILDEKRRIRDYQELIRNIKTHRQYRKYCKSRWRWPENHSEQKRSITPEEVQEIRFKYNIDLKTIKNKRKINGYDLEYQTKLQRNWKRYRKTQYKKCFYNRYDFGGIEETNNIPGTTGTLYEKDKSIA</sequence>
<dbReference type="RefSeq" id="WP_272019193.1">
    <property type="nucleotide sequence ID" value="NZ_JAQLKE010000040.1"/>
</dbReference>
<evidence type="ECO:0000313" key="1">
    <source>
        <dbReference type="EMBL" id="MDB7085452.1"/>
    </source>
</evidence>
<protein>
    <submittedName>
        <fullName evidence="1">Uncharacterized protein</fullName>
    </submittedName>
</protein>
<dbReference type="AlphaFoldDB" id="A0AB35IMY7"/>
<evidence type="ECO:0000313" key="2">
    <source>
        <dbReference type="Proteomes" id="UP001211987"/>
    </source>
</evidence>
<dbReference type="EMBL" id="JAQLKE010000040">
    <property type="protein sequence ID" value="MDB7085452.1"/>
    <property type="molecule type" value="Genomic_DNA"/>
</dbReference>
<accession>A0AB35IMY7</accession>
<gene>
    <name evidence="1" type="ORF">PM738_16715</name>
</gene>
<proteinExistence type="predicted"/>